<evidence type="ECO:0000313" key="3">
    <source>
        <dbReference type="Proteomes" id="UP000001064"/>
    </source>
</evidence>
<dbReference type="OrthoDB" id="19908at2759"/>
<dbReference type="FunCoup" id="F0ZN88">
    <property type="interactions" value="15"/>
</dbReference>
<evidence type="ECO:0000313" key="2">
    <source>
        <dbReference type="EMBL" id="EGC34597.1"/>
    </source>
</evidence>
<dbReference type="GeneID" id="10499566"/>
<dbReference type="Gene3D" id="3.30.930.10">
    <property type="entry name" value="Bira Bifunctional Protein, Domain 2"/>
    <property type="match status" value="1"/>
</dbReference>
<name>F0ZN88_DICPU</name>
<feature type="domain" description="BPL/LPL catalytic" evidence="1">
    <location>
        <begin position="34"/>
        <end position="229"/>
    </location>
</feature>
<accession>F0ZN88</accession>
<dbReference type="Pfam" id="PF21948">
    <property type="entry name" value="LplA-B_cat"/>
    <property type="match status" value="1"/>
</dbReference>
<dbReference type="AlphaFoldDB" id="F0ZN88"/>
<reference evidence="3" key="1">
    <citation type="journal article" date="2011" name="Genome Biol.">
        <title>Comparative genomics of the social amoebae Dictyostelium discoideum and Dictyostelium purpureum.</title>
        <authorList>
            <consortium name="US DOE Joint Genome Institute (JGI-PGF)"/>
            <person name="Sucgang R."/>
            <person name="Kuo A."/>
            <person name="Tian X."/>
            <person name="Salerno W."/>
            <person name="Parikh A."/>
            <person name="Feasley C.L."/>
            <person name="Dalin E."/>
            <person name="Tu H."/>
            <person name="Huang E."/>
            <person name="Barry K."/>
            <person name="Lindquist E."/>
            <person name="Shapiro H."/>
            <person name="Bruce D."/>
            <person name="Schmutz J."/>
            <person name="Salamov A."/>
            <person name="Fey P."/>
            <person name="Gaudet P."/>
            <person name="Anjard C."/>
            <person name="Babu M.M."/>
            <person name="Basu S."/>
            <person name="Bushmanova Y."/>
            <person name="van der Wel H."/>
            <person name="Katoh-Kurasawa M."/>
            <person name="Dinh C."/>
            <person name="Coutinho P.M."/>
            <person name="Saito T."/>
            <person name="Elias M."/>
            <person name="Schaap P."/>
            <person name="Kay R.R."/>
            <person name="Henrissat B."/>
            <person name="Eichinger L."/>
            <person name="Rivero F."/>
            <person name="Putnam N.H."/>
            <person name="West C.M."/>
            <person name="Loomis W.F."/>
            <person name="Chisholm R.L."/>
            <person name="Shaulsky G."/>
            <person name="Strassmann J.E."/>
            <person name="Queller D.C."/>
            <person name="Kuspa A."/>
            <person name="Grigoriev I.V."/>
        </authorList>
    </citation>
    <scope>NUCLEOTIDE SEQUENCE [LARGE SCALE GENOMIC DNA]</scope>
    <source>
        <strain evidence="3">QSDP1</strain>
    </source>
</reference>
<dbReference type="FunFam" id="3.30.930.10:FF:000253">
    <property type="entry name" value="Uncharacterized protein"/>
    <property type="match status" value="1"/>
</dbReference>
<dbReference type="KEGG" id="dpp:DICPUDRAFT_79660"/>
<dbReference type="InParanoid" id="F0ZN88"/>
<dbReference type="InterPro" id="IPR004143">
    <property type="entry name" value="BPL_LPL_catalytic"/>
</dbReference>
<organism evidence="2 3">
    <name type="scientific">Dictyostelium purpureum</name>
    <name type="common">Slime mold</name>
    <dbReference type="NCBI Taxonomy" id="5786"/>
    <lineage>
        <taxon>Eukaryota</taxon>
        <taxon>Amoebozoa</taxon>
        <taxon>Evosea</taxon>
        <taxon>Eumycetozoa</taxon>
        <taxon>Dictyostelia</taxon>
        <taxon>Dictyosteliales</taxon>
        <taxon>Dictyosteliaceae</taxon>
        <taxon>Dictyostelium</taxon>
    </lineage>
</organism>
<dbReference type="EMBL" id="GL871091">
    <property type="protein sequence ID" value="EGC34597.1"/>
    <property type="molecule type" value="Genomic_DNA"/>
</dbReference>
<dbReference type="eggNOG" id="ENOG502RHKD">
    <property type="taxonomic scope" value="Eukaryota"/>
</dbReference>
<dbReference type="OMA" id="WIGIESQ"/>
<gene>
    <name evidence="2" type="ORF">DICPUDRAFT_79660</name>
</gene>
<dbReference type="RefSeq" id="XP_003288874.1">
    <property type="nucleotide sequence ID" value="XM_003288826.1"/>
</dbReference>
<evidence type="ECO:0000259" key="1">
    <source>
        <dbReference type="PROSITE" id="PS51733"/>
    </source>
</evidence>
<dbReference type="SUPFAM" id="SSF55681">
    <property type="entry name" value="Class II aaRS and biotin synthetases"/>
    <property type="match status" value="1"/>
</dbReference>
<dbReference type="PROSITE" id="PS51733">
    <property type="entry name" value="BPL_LPL_CATALYTIC"/>
    <property type="match status" value="1"/>
</dbReference>
<dbReference type="Proteomes" id="UP000001064">
    <property type="component" value="Unassembled WGS sequence"/>
</dbReference>
<dbReference type="PANTHER" id="PTHR10993:SF7">
    <property type="entry name" value="LIPOYLTRANSFERASE 2, MITOCHONDRIAL-RELATED"/>
    <property type="match status" value="1"/>
</dbReference>
<proteinExistence type="predicted"/>
<dbReference type="VEuPathDB" id="AmoebaDB:DICPUDRAFT_79660"/>
<keyword evidence="3" id="KW-1185">Reference proteome</keyword>
<dbReference type="GO" id="GO:0033819">
    <property type="term" value="F:lipoyl(octanoyl) transferase activity"/>
    <property type="evidence" value="ECO:0000318"/>
    <property type="project" value="GO_Central"/>
</dbReference>
<dbReference type="PANTHER" id="PTHR10993">
    <property type="entry name" value="OCTANOYLTRANSFERASE"/>
    <property type="match status" value="1"/>
</dbReference>
<protein>
    <recommendedName>
        <fullName evidence="1">BPL/LPL catalytic domain-containing protein</fullName>
    </recommendedName>
</protein>
<dbReference type="InterPro" id="IPR045864">
    <property type="entry name" value="aa-tRNA-synth_II/BPL/LPL"/>
</dbReference>
<dbReference type="GO" id="GO:0005739">
    <property type="term" value="C:mitochondrion"/>
    <property type="evidence" value="ECO:0000318"/>
    <property type="project" value="GO_Central"/>
</dbReference>
<dbReference type="STRING" id="5786.F0ZN88"/>
<sequence>MIKNYLFIRNLGRISYPRFNDIKNGVFEGEKTNGDIKNTLLLVEHSSPLFTFPKKDIIEQSDALSEAMLSFSSKLQKNNDFNSFKKLSKLGFDVCTVEKRNNGILCWHGPGQLTVYPIFSNQYKIEEFTYKKKLENVVQKTLKDLQIDSIIKNDQIIINNNQIVGDIKIFNNEFKLPGFSLNINTNFGDFNEIKNLTSISKVTKSYSMSVSDIIPLVSNNFKKEFNFDVVNDFYSYYVSQLENQNSFAHKPSPLPTKITTTAPTSSLSNNLVKNQI</sequence>